<feature type="domain" description="DUF6973" evidence="1">
    <location>
        <begin position="35"/>
        <end position="131"/>
    </location>
</feature>
<evidence type="ECO:0000313" key="2">
    <source>
        <dbReference type="EMBL" id="CAF0989857.1"/>
    </source>
</evidence>
<evidence type="ECO:0000259" key="1">
    <source>
        <dbReference type="Pfam" id="PF22322"/>
    </source>
</evidence>
<dbReference type="Proteomes" id="UP000677228">
    <property type="component" value="Unassembled WGS sequence"/>
</dbReference>
<dbReference type="EMBL" id="CAJNOQ010006862">
    <property type="protein sequence ID" value="CAF1149813.1"/>
    <property type="molecule type" value="Genomic_DNA"/>
</dbReference>
<dbReference type="Proteomes" id="UP000681722">
    <property type="component" value="Unassembled WGS sequence"/>
</dbReference>
<dbReference type="EMBL" id="CAJOBA010005985">
    <property type="protein sequence ID" value="CAF3759957.1"/>
    <property type="molecule type" value="Genomic_DNA"/>
</dbReference>
<dbReference type="Proteomes" id="UP000663829">
    <property type="component" value="Unassembled WGS sequence"/>
</dbReference>
<name>A0A814SLH3_9BILA</name>
<evidence type="ECO:0000313" key="4">
    <source>
        <dbReference type="EMBL" id="CAF3759957.1"/>
    </source>
</evidence>
<accession>A0A814SLH3</accession>
<dbReference type="InterPro" id="IPR054246">
    <property type="entry name" value="DUF6973"/>
</dbReference>
<comment type="caution">
    <text evidence="3">The sequence shown here is derived from an EMBL/GenBank/DDBJ whole genome shotgun (WGS) entry which is preliminary data.</text>
</comment>
<evidence type="ECO:0000313" key="5">
    <source>
        <dbReference type="EMBL" id="CAF3913357.1"/>
    </source>
</evidence>
<proteinExistence type="predicted"/>
<dbReference type="Proteomes" id="UP000682733">
    <property type="component" value="Unassembled WGS sequence"/>
</dbReference>
<gene>
    <name evidence="3" type="ORF">GPM918_LOCUS21120</name>
    <name evidence="2" type="ORF">OVA965_LOCUS14016</name>
    <name evidence="5" type="ORF">SRO942_LOCUS21117</name>
    <name evidence="4" type="ORF">TMI583_LOCUS14019</name>
</gene>
<sequence>MNRNLERPFHCAVKVTTEPALIVRSTWLEGIKCFFSVGPFDCSTAKKDAQTAAQEAEYHYPATIHNGVGDAYRHCLWNALMTLHIGADQAKTVADNHEDLGEGPAHEKQMDLKNNLIGREIGTKATSEAAARIKCADGLYNGQLEVNP</sequence>
<evidence type="ECO:0000313" key="6">
    <source>
        <dbReference type="Proteomes" id="UP000663829"/>
    </source>
</evidence>
<dbReference type="AlphaFoldDB" id="A0A814SLH3"/>
<protein>
    <recommendedName>
        <fullName evidence="1">DUF6973 domain-containing protein</fullName>
    </recommendedName>
</protein>
<keyword evidence="6" id="KW-1185">Reference proteome</keyword>
<dbReference type="Pfam" id="PF22322">
    <property type="entry name" value="DUF6973"/>
    <property type="match status" value="1"/>
</dbReference>
<organism evidence="3 6">
    <name type="scientific">Didymodactylos carnosus</name>
    <dbReference type="NCBI Taxonomy" id="1234261"/>
    <lineage>
        <taxon>Eukaryota</taxon>
        <taxon>Metazoa</taxon>
        <taxon>Spiralia</taxon>
        <taxon>Gnathifera</taxon>
        <taxon>Rotifera</taxon>
        <taxon>Eurotatoria</taxon>
        <taxon>Bdelloidea</taxon>
        <taxon>Philodinida</taxon>
        <taxon>Philodinidae</taxon>
        <taxon>Didymodactylos</taxon>
    </lineage>
</organism>
<evidence type="ECO:0000313" key="3">
    <source>
        <dbReference type="EMBL" id="CAF1149813.1"/>
    </source>
</evidence>
<dbReference type="EMBL" id="CAJOBC010006862">
    <property type="protein sequence ID" value="CAF3913357.1"/>
    <property type="molecule type" value="Genomic_DNA"/>
</dbReference>
<dbReference type="EMBL" id="CAJNOK010005978">
    <property type="protein sequence ID" value="CAF0989857.1"/>
    <property type="molecule type" value="Genomic_DNA"/>
</dbReference>
<reference evidence="3" key="1">
    <citation type="submission" date="2021-02" db="EMBL/GenBank/DDBJ databases">
        <authorList>
            <person name="Nowell W R."/>
        </authorList>
    </citation>
    <scope>NUCLEOTIDE SEQUENCE</scope>
</reference>
<dbReference type="OrthoDB" id="9991842at2759"/>